<dbReference type="OrthoDB" id="7458135at2759"/>
<feature type="domain" description="BZIP" evidence="9">
    <location>
        <begin position="720"/>
        <end position="783"/>
    </location>
</feature>
<feature type="compositionally biased region" description="Low complexity" evidence="7">
    <location>
        <begin position="143"/>
        <end position="155"/>
    </location>
</feature>
<dbReference type="Proteomes" id="UP000054359">
    <property type="component" value="Unassembled WGS sequence"/>
</dbReference>
<gene>
    <name evidence="10" type="ORF">X975_17025</name>
</gene>
<organism evidence="10 11">
    <name type="scientific">Stegodyphus mimosarum</name>
    <name type="common">African social velvet spider</name>
    <dbReference type="NCBI Taxonomy" id="407821"/>
    <lineage>
        <taxon>Eukaryota</taxon>
        <taxon>Metazoa</taxon>
        <taxon>Ecdysozoa</taxon>
        <taxon>Arthropoda</taxon>
        <taxon>Chelicerata</taxon>
        <taxon>Arachnida</taxon>
        <taxon>Araneae</taxon>
        <taxon>Araneomorphae</taxon>
        <taxon>Entelegynae</taxon>
        <taxon>Eresoidea</taxon>
        <taxon>Eresidae</taxon>
        <taxon>Stegodyphus</taxon>
    </lineage>
</organism>
<evidence type="ECO:0000256" key="5">
    <source>
        <dbReference type="ARBA" id="ARBA00023242"/>
    </source>
</evidence>
<feature type="compositionally biased region" description="Polar residues" evidence="7">
    <location>
        <begin position="107"/>
        <end position="128"/>
    </location>
</feature>
<protein>
    <submittedName>
        <fullName evidence="10">Segmentation protein cap'n'collar</fullName>
    </submittedName>
</protein>
<keyword evidence="8" id="KW-0732">Signal</keyword>
<dbReference type="InterPro" id="IPR004826">
    <property type="entry name" value="bZIP_Maf"/>
</dbReference>
<feature type="region of interest" description="Disordered" evidence="7">
    <location>
        <begin position="811"/>
        <end position="838"/>
    </location>
</feature>
<evidence type="ECO:0000313" key="11">
    <source>
        <dbReference type="Proteomes" id="UP000054359"/>
    </source>
</evidence>
<feature type="region of interest" description="Disordered" evidence="7">
    <location>
        <begin position="654"/>
        <end position="681"/>
    </location>
</feature>
<reference evidence="10 11" key="1">
    <citation type="submission" date="2013-11" db="EMBL/GenBank/DDBJ databases">
        <title>Genome sequencing of Stegodyphus mimosarum.</title>
        <authorList>
            <person name="Bechsgaard J."/>
        </authorList>
    </citation>
    <scope>NUCLEOTIDE SEQUENCE [LARGE SCALE GENOMIC DNA]</scope>
</reference>
<keyword evidence="2" id="KW-0238">DNA-binding</keyword>
<evidence type="ECO:0000256" key="2">
    <source>
        <dbReference type="ARBA" id="ARBA00023125"/>
    </source>
</evidence>
<dbReference type="EMBL" id="KK118066">
    <property type="protein sequence ID" value="KFM72135.1"/>
    <property type="molecule type" value="Genomic_DNA"/>
</dbReference>
<keyword evidence="1" id="KW-0805">Transcription regulation</keyword>
<proteinExistence type="predicted"/>
<dbReference type="GO" id="GO:0005634">
    <property type="term" value="C:nucleus"/>
    <property type="evidence" value="ECO:0007669"/>
    <property type="project" value="TreeGrafter"/>
</dbReference>
<dbReference type="OMA" id="DAFDCRG"/>
<evidence type="ECO:0000256" key="7">
    <source>
        <dbReference type="SAM" id="MobiDB-lite"/>
    </source>
</evidence>
<feature type="compositionally biased region" description="Polar residues" evidence="7">
    <location>
        <begin position="503"/>
        <end position="515"/>
    </location>
</feature>
<dbReference type="CDD" id="cd14698">
    <property type="entry name" value="bZIP_CNC"/>
    <property type="match status" value="1"/>
</dbReference>
<dbReference type="InterPro" id="IPR047167">
    <property type="entry name" value="NFE2-like"/>
</dbReference>
<dbReference type="Pfam" id="PF03131">
    <property type="entry name" value="bZIP_Maf"/>
    <property type="match status" value="1"/>
</dbReference>
<dbReference type="InterPro" id="IPR004827">
    <property type="entry name" value="bZIP"/>
</dbReference>
<evidence type="ECO:0000313" key="10">
    <source>
        <dbReference type="EMBL" id="KFM72135.1"/>
    </source>
</evidence>
<dbReference type="AlphaFoldDB" id="A0A087U446"/>
<feature type="region of interest" description="Disordered" evidence="7">
    <location>
        <begin position="107"/>
        <end position="161"/>
    </location>
</feature>
<dbReference type="Gene3D" id="1.10.880.10">
    <property type="entry name" value="Transcription factor, Skn-1-like, DNA-binding domain"/>
    <property type="match status" value="1"/>
</dbReference>
<evidence type="ECO:0000259" key="9">
    <source>
        <dbReference type="PROSITE" id="PS50217"/>
    </source>
</evidence>
<dbReference type="PROSITE" id="PS50217">
    <property type="entry name" value="BZIP"/>
    <property type="match status" value="1"/>
</dbReference>
<keyword evidence="3" id="KW-0010">Activator</keyword>
<dbReference type="PANTHER" id="PTHR24411:SF55">
    <property type="entry name" value="SEGMENTATION PROTEIN CAP'N'COLLAR"/>
    <property type="match status" value="1"/>
</dbReference>
<evidence type="ECO:0000256" key="8">
    <source>
        <dbReference type="SAM" id="SignalP"/>
    </source>
</evidence>
<dbReference type="GO" id="GO:0000981">
    <property type="term" value="F:DNA-binding transcription factor activity, RNA polymerase II-specific"/>
    <property type="evidence" value="ECO:0007669"/>
    <property type="project" value="TreeGrafter"/>
</dbReference>
<feature type="non-terminal residue" evidence="10">
    <location>
        <position position="838"/>
    </location>
</feature>
<dbReference type="GO" id="GO:0000978">
    <property type="term" value="F:RNA polymerase II cis-regulatory region sequence-specific DNA binding"/>
    <property type="evidence" value="ECO:0007669"/>
    <property type="project" value="InterPro"/>
</dbReference>
<keyword evidence="6" id="KW-0175">Coiled coil</keyword>
<dbReference type="PROSITE" id="PS00036">
    <property type="entry name" value="BZIP_BASIC"/>
    <property type="match status" value="1"/>
</dbReference>
<feature type="coiled-coil region" evidence="6">
    <location>
        <begin position="738"/>
        <end position="765"/>
    </location>
</feature>
<feature type="region of interest" description="Disordered" evidence="7">
    <location>
        <begin position="490"/>
        <end position="553"/>
    </location>
</feature>
<dbReference type="STRING" id="407821.A0A087U446"/>
<dbReference type="SUPFAM" id="SSF47454">
    <property type="entry name" value="A DNA-binding domain in eukaryotic transcription factors"/>
    <property type="match status" value="1"/>
</dbReference>
<evidence type="ECO:0000256" key="6">
    <source>
        <dbReference type="SAM" id="Coils"/>
    </source>
</evidence>
<feature type="signal peptide" evidence="8">
    <location>
        <begin position="1"/>
        <end position="28"/>
    </location>
</feature>
<evidence type="ECO:0000256" key="3">
    <source>
        <dbReference type="ARBA" id="ARBA00023159"/>
    </source>
</evidence>
<dbReference type="InterPro" id="IPR046347">
    <property type="entry name" value="bZIP_sf"/>
</dbReference>
<evidence type="ECO:0000256" key="4">
    <source>
        <dbReference type="ARBA" id="ARBA00023163"/>
    </source>
</evidence>
<name>A0A087U446_STEMI</name>
<sequence length="838" mass="94101">MFFSKKISSDLLLLVLLVVRLRLDSDISQNDMWTRELVSRDVFVGSSVAYTQIISRAPYSSYRRIHPKSLEYNELEETSILFNRLNYFNSVRARRSNLIAYYASSPSDQTAAPSLESSNFESNGNSITPGDPSLPTGAEAAPDSVGTSSDRGSSSTEDHSLTREDMDLIEILWKQDIDLGVTRDAYDSHPSVEVETLKDIEYTKESFQEFFSQDDIKDCEKDESVLDPLSNLNYTIDSETGEYVFDELSSLNDGEFSGDQLLENEALNGLTQDSYLPFDNSTRLSNLTEAFSPTEFPDFMPEDFPCESDYLLSEIEDLEKELAPFDSFLETPINHSQPSEMYPNVEECWPESTAMLPLLTQGSFSPHSVNGYHISSNGAAPFSSALQNRTESFVSMLQNASLEIPTTEDTFQTMPSAVGPSSIGCAVAESMATLTNDTEPIPTNSIITTAYNPDLPELMYTNQTIAVPQNELLISDLLLDEDLQLVPLPSAVGQDLPNEDNMDTSNDSVSMTSGKVPSVSDYQDWVDSCSESSSNNGERDDYGRNNSSINNNFNHHANFERVATGMPSKRQKYFESRNEIGNRGFADVPFEHTGGHDQQYFSLKNPFPHLNENSISGVATNGAPFRKFDFSPRTASVSNSNFLQHNHSYHLPFTSDDSHYKPVMRDKSKSSSEDDTCNKDEKKAKELKLPISIDDIINLAIDEYNERLAKYELSEAQLTLIRDIRRRGKNKVAAQNCRKRKMDQISSLQQDLDSLQSEKLHLRSKQNILLQQKHHFEDKYAQLYQLVMENTGFKPPGDDDHPIRRPSEVTASTAADVLMAEDDSDLSRGARTKRKFKK</sequence>
<dbReference type="SUPFAM" id="SSF57959">
    <property type="entry name" value="Leucine zipper domain"/>
    <property type="match status" value="1"/>
</dbReference>
<feature type="compositionally biased region" description="Basic and acidic residues" evidence="7">
    <location>
        <begin position="656"/>
        <end position="681"/>
    </location>
</feature>
<feature type="chain" id="PRO_5001830224" evidence="8">
    <location>
        <begin position="29"/>
        <end position="838"/>
    </location>
</feature>
<dbReference type="PANTHER" id="PTHR24411">
    <property type="entry name" value="NUCLEAR FACTOR ERYTHROID 2-RELATED FACTOR"/>
    <property type="match status" value="1"/>
</dbReference>
<dbReference type="SMART" id="SM00338">
    <property type="entry name" value="BRLZ"/>
    <property type="match status" value="1"/>
</dbReference>
<accession>A0A087U446</accession>
<keyword evidence="4" id="KW-0804">Transcription</keyword>
<keyword evidence="11" id="KW-1185">Reference proteome</keyword>
<dbReference type="InterPro" id="IPR008917">
    <property type="entry name" value="TF_DNA-bd_sf"/>
</dbReference>
<keyword evidence="5" id="KW-0539">Nucleus</keyword>
<evidence type="ECO:0000256" key="1">
    <source>
        <dbReference type="ARBA" id="ARBA00023015"/>
    </source>
</evidence>